<gene>
    <name evidence="8" type="primary">fhuC_3</name>
    <name evidence="7" type="ORF">I5Q09_06730</name>
    <name evidence="6" type="ORF">IRZ65_11890</name>
    <name evidence="8" type="ORF">NCTC11842_05474</name>
</gene>
<evidence type="ECO:0000313" key="7">
    <source>
        <dbReference type="EMBL" id="MBH3438375.1"/>
    </source>
</evidence>
<keyword evidence="2" id="KW-0813">Transport</keyword>
<reference evidence="7 11" key="3">
    <citation type="submission" date="2020-11" db="EMBL/GenBank/DDBJ databases">
        <title>Enhanced detection system for hospital associated transmission using whole genome sequencing surveillance.</title>
        <authorList>
            <person name="Harrison L.H."/>
            <person name="Van Tyne D."/>
            <person name="Marsh J.W."/>
            <person name="Griffith M.P."/>
            <person name="Snyder D.J."/>
            <person name="Cooper V.S."/>
            <person name="Mustapha M."/>
        </authorList>
    </citation>
    <scope>NUCLEOTIDE SEQUENCE [LARGE SCALE GENOMIC DNA]</scope>
    <source>
        <strain evidence="7 11">PSB00013</strain>
    </source>
</reference>
<dbReference type="EMBL" id="JADTXM010000004">
    <property type="protein sequence ID" value="MBH3438375.1"/>
    <property type="molecule type" value="Genomic_DNA"/>
</dbReference>
<evidence type="ECO:0000256" key="3">
    <source>
        <dbReference type="ARBA" id="ARBA00022741"/>
    </source>
</evidence>
<evidence type="ECO:0000313" key="9">
    <source>
        <dbReference type="Proteomes" id="UP000250443"/>
    </source>
</evidence>
<dbReference type="FunFam" id="3.40.50.300:FF:000134">
    <property type="entry name" value="Iron-enterobactin ABC transporter ATP-binding protein"/>
    <property type="match status" value="1"/>
</dbReference>
<dbReference type="AlphaFoldDB" id="A0A2X2D5M7"/>
<keyword evidence="4 6" id="KW-0067">ATP-binding</keyword>
<reference evidence="6 10" key="2">
    <citation type="submission" date="2020-10" db="EMBL/GenBank/DDBJ databases">
        <title>Genome sequences of Pseudomonas isolates.</title>
        <authorList>
            <person name="Wessels L."/>
            <person name="Reich F."/>
            <person name="Hammerl J."/>
        </authorList>
    </citation>
    <scope>NUCLEOTIDE SEQUENCE [LARGE SCALE GENOMIC DNA]</scope>
    <source>
        <strain evidence="6 10">20-MO00624-0</strain>
    </source>
</reference>
<dbReference type="PANTHER" id="PTHR42794:SF2">
    <property type="entry name" value="ABC TRANSPORTER ATP-BINDING PROTEIN"/>
    <property type="match status" value="1"/>
</dbReference>
<sequence>MTLAAHRVSWSVSRRLLVDGVTLEIPKGGVIGLIGPNGSGKSSLLRLLAGLRTPTDGSVTLDNDPVSRLPRRTVARRIAMVEQHASTEADLSVLETVRLGRTPHRTVLSPWTARDDQVVEQALQHVGMHNSRHQRWHTLSGGERQRVQIARALAQEPTELLLDEPTNHLDIQHQLELLSLIHRLPLTCVLAIHDLNLAAMFCDTLAVLHKGRCIASGRPQEVLTAELIHSVYGVRAEVAPSAYHGRLHIQYLI</sequence>
<dbReference type="SMART" id="SM00382">
    <property type="entry name" value="AAA"/>
    <property type="match status" value="1"/>
</dbReference>
<dbReference type="CDD" id="cd03214">
    <property type="entry name" value="ABC_Iron-Siderophores_B12_Hemin"/>
    <property type="match status" value="1"/>
</dbReference>
<dbReference type="RefSeq" id="WP_010798953.1">
    <property type="nucleotide sequence ID" value="NZ_CP044085.1"/>
</dbReference>
<dbReference type="GO" id="GO:0016887">
    <property type="term" value="F:ATP hydrolysis activity"/>
    <property type="evidence" value="ECO:0007669"/>
    <property type="project" value="InterPro"/>
</dbReference>
<dbReference type="Proteomes" id="UP000626180">
    <property type="component" value="Unassembled WGS sequence"/>
</dbReference>
<dbReference type="EC" id="3.6.3.34" evidence="8"/>
<name>A0A2X2D5M7_PSELU</name>
<reference evidence="8 9" key="1">
    <citation type="submission" date="2018-06" db="EMBL/GenBank/DDBJ databases">
        <authorList>
            <consortium name="Pathogen Informatics"/>
            <person name="Doyle S."/>
        </authorList>
    </citation>
    <scope>NUCLEOTIDE SEQUENCE [LARGE SCALE GENOMIC DNA]</scope>
    <source>
        <strain evidence="8 9">NCTC11842</strain>
    </source>
</reference>
<evidence type="ECO:0000256" key="2">
    <source>
        <dbReference type="ARBA" id="ARBA00022448"/>
    </source>
</evidence>
<dbReference type="SUPFAM" id="SSF52540">
    <property type="entry name" value="P-loop containing nucleoside triphosphate hydrolases"/>
    <property type="match status" value="1"/>
</dbReference>
<dbReference type="PROSITE" id="PS50893">
    <property type="entry name" value="ABC_TRANSPORTER_2"/>
    <property type="match status" value="1"/>
</dbReference>
<evidence type="ECO:0000313" key="11">
    <source>
        <dbReference type="Proteomes" id="UP000638986"/>
    </source>
</evidence>
<dbReference type="InterPro" id="IPR027417">
    <property type="entry name" value="P-loop_NTPase"/>
</dbReference>
<evidence type="ECO:0000313" key="6">
    <source>
        <dbReference type="EMBL" id="MBF8641385.1"/>
    </source>
</evidence>
<dbReference type="InterPro" id="IPR017871">
    <property type="entry name" value="ABC_transporter-like_CS"/>
</dbReference>
<dbReference type="GO" id="GO:0005524">
    <property type="term" value="F:ATP binding"/>
    <property type="evidence" value="ECO:0007669"/>
    <property type="project" value="UniProtKB-KW"/>
</dbReference>
<dbReference type="EMBL" id="JADMCD010000005">
    <property type="protein sequence ID" value="MBF8641385.1"/>
    <property type="molecule type" value="Genomic_DNA"/>
</dbReference>
<evidence type="ECO:0000259" key="5">
    <source>
        <dbReference type="PROSITE" id="PS50893"/>
    </source>
</evidence>
<dbReference type="PROSITE" id="PS00211">
    <property type="entry name" value="ABC_TRANSPORTER_1"/>
    <property type="match status" value="1"/>
</dbReference>
<dbReference type="EMBL" id="UAUF01000015">
    <property type="protein sequence ID" value="SPZ16442.1"/>
    <property type="molecule type" value="Genomic_DNA"/>
</dbReference>
<dbReference type="Pfam" id="PF00005">
    <property type="entry name" value="ABC_tran"/>
    <property type="match status" value="1"/>
</dbReference>
<accession>A0A2X2D5M7</accession>
<evidence type="ECO:0000256" key="4">
    <source>
        <dbReference type="ARBA" id="ARBA00022840"/>
    </source>
</evidence>
<organism evidence="8 9">
    <name type="scientific">Pseudomonas luteola</name>
    <dbReference type="NCBI Taxonomy" id="47886"/>
    <lineage>
        <taxon>Bacteria</taxon>
        <taxon>Pseudomonadati</taxon>
        <taxon>Pseudomonadota</taxon>
        <taxon>Gammaproteobacteria</taxon>
        <taxon>Pseudomonadales</taxon>
        <taxon>Pseudomonadaceae</taxon>
        <taxon>Pseudomonas</taxon>
    </lineage>
</organism>
<dbReference type="Proteomes" id="UP000250443">
    <property type="component" value="Unassembled WGS sequence"/>
</dbReference>
<dbReference type="InterPro" id="IPR003593">
    <property type="entry name" value="AAA+_ATPase"/>
</dbReference>
<feature type="domain" description="ABC transporter" evidence="5">
    <location>
        <begin position="3"/>
        <end position="235"/>
    </location>
</feature>
<proteinExistence type="inferred from homology"/>
<evidence type="ECO:0000313" key="10">
    <source>
        <dbReference type="Proteomes" id="UP000626180"/>
    </source>
</evidence>
<comment type="similarity">
    <text evidence="1">Belongs to the ABC transporter superfamily.</text>
</comment>
<evidence type="ECO:0000256" key="1">
    <source>
        <dbReference type="ARBA" id="ARBA00005417"/>
    </source>
</evidence>
<dbReference type="Proteomes" id="UP000638986">
    <property type="component" value="Unassembled WGS sequence"/>
</dbReference>
<evidence type="ECO:0000313" key="8">
    <source>
        <dbReference type="EMBL" id="SPZ16442.1"/>
    </source>
</evidence>
<dbReference type="GeneID" id="300268105"/>
<keyword evidence="8" id="KW-0378">Hydrolase</keyword>
<keyword evidence="10" id="KW-1185">Reference proteome</keyword>
<dbReference type="PANTHER" id="PTHR42794">
    <property type="entry name" value="HEMIN IMPORT ATP-BINDING PROTEIN HMUV"/>
    <property type="match status" value="1"/>
</dbReference>
<protein>
    <submittedName>
        <fullName evidence="6">ABC transporter ATP-binding protein</fullName>
    </submittedName>
    <submittedName>
        <fullName evidence="8">Iron-chelate-transporting ATPase</fullName>
        <ecNumber evidence="8">3.6.3.34</ecNumber>
    </submittedName>
</protein>
<dbReference type="Gene3D" id="3.40.50.300">
    <property type="entry name" value="P-loop containing nucleotide triphosphate hydrolases"/>
    <property type="match status" value="1"/>
</dbReference>
<dbReference type="InterPro" id="IPR003439">
    <property type="entry name" value="ABC_transporter-like_ATP-bd"/>
</dbReference>
<keyword evidence="3" id="KW-0547">Nucleotide-binding</keyword>